<keyword evidence="1" id="KW-1133">Transmembrane helix</keyword>
<dbReference type="SUPFAM" id="SSF55073">
    <property type="entry name" value="Nucleotide cyclase"/>
    <property type="match status" value="1"/>
</dbReference>
<dbReference type="GO" id="GO:0006355">
    <property type="term" value="P:regulation of DNA-templated transcription"/>
    <property type="evidence" value="ECO:0007669"/>
    <property type="project" value="InterPro"/>
</dbReference>
<dbReference type="EMBL" id="RXZH01000004">
    <property type="protein sequence ID" value="RTZ15601.1"/>
    <property type="molecule type" value="Genomic_DNA"/>
</dbReference>
<dbReference type="Pfam" id="PF00989">
    <property type="entry name" value="PAS"/>
    <property type="match status" value="1"/>
</dbReference>
<dbReference type="InterPro" id="IPR000160">
    <property type="entry name" value="GGDEF_dom"/>
</dbReference>
<dbReference type="PROSITE" id="PS50887">
    <property type="entry name" value="GGDEF"/>
    <property type="match status" value="1"/>
</dbReference>
<dbReference type="RefSeq" id="WP_126574331.1">
    <property type="nucleotide sequence ID" value="NZ_RXZH01000004.1"/>
</dbReference>
<dbReference type="InterPro" id="IPR000014">
    <property type="entry name" value="PAS"/>
</dbReference>
<feature type="domain" description="GGDEF" evidence="3">
    <location>
        <begin position="392"/>
        <end position="526"/>
    </location>
</feature>
<keyword evidence="1" id="KW-0472">Membrane</keyword>
<dbReference type="NCBIfam" id="TIGR00254">
    <property type="entry name" value="GGDEF"/>
    <property type="match status" value="1"/>
</dbReference>
<feature type="transmembrane region" description="Helical" evidence="1">
    <location>
        <begin position="9"/>
        <end position="28"/>
    </location>
</feature>
<dbReference type="InterPro" id="IPR052155">
    <property type="entry name" value="Biofilm_reg_signaling"/>
</dbReference>
<reference evidence="4 5" key="1">
    <citation type="submission" date="2018-12" db="EMBL/GenBank/DDBJ databases">
        <title>Vibrio sp. isolated from China Sea.</title>
        <authorList>
            <person name="Li Y."/>
        </authorList>
    </citation>
    <scope>NUCLEOTIDE SEQUENCE [LARGE SCALE GENOMIC DNA]</scope>
    <source>
        <strain evidence="4 5">BEI207</strain>
    </source>
</reference>
<organism evidence="4 5">
    <name type="scientific">Vibrio aquaticus</name>
    <dbReference type="NCBI Taxonomy" id="2496559"/>
    <lineage>
        <taxon>Bacteria</taxon>
        <taxon>Pseudomonadati</taxon>
        <taxon>Pseudomonadota</taxon>
        <taxon>Gammaproteobacteria</taxon>
        <taxon>Vibrionales</taxon>
        <taxon>Vibrionaceae</taxon>
        <taxon>Vibrio</taxon>
    </lineage>
</organism>
<sequence>MKHSLTSKLIVSIFAVAIIYLVIAATALTKFGLEDEKQRALEQQEKLIKTVSASASIAAYVGNEDIAAEVGESLLLHPEILSVLIRSNDDFSYQADSSLERDIQADFKERYSYPLFSPVDNLSIGEIQLVLNQELLNEKAYTEVREQTQLLFSQTLLLLIFTFIMIRKIVGQPLKRVASQLSTLRPGDNTKLSLHASHHNDEIGLVTDSVNLFVESSTQALRTERDLREKISYMEKHYRNVLEQAQIGTFVLDHEMKLVKGNEVLFENIEKHLEFTPSDIIGRNLFQLFDEAQGWALSQQVLESQEPQSKEFAVKSRHGETLYVQAVLSVYRGSSPDTYLFEGVIYNVTDRVIKEQHALQLAQVDTLTGLKNRLGCQAFVDSLPVTKPNEASSLAVMLLDLDGFKSINDTHGHAAGDEVLCIVARRVSNQVRKKRDVVSRLGGDEFAVLLSCSDENIDIVNKIARNIISSVSLPIHLKQGDTVSVGVSIGVAFGQGSQFEQSLAKADKAMYHVKKNGKNDVYIAQS</sequence>
<protein>
    <submittedName>
        <fullName evidence="4">Diguanylate cyclase</fullName>
    </submittedName>
</protein>
<gene>
    <name evidence="4" type="ORF">EJ063_11020</name>
</gene>
<name>A0A3S0PNK9_9VIBR</name>
<dbReference type="PANTHER" id="PTHR44757:SF2">
    <property type="entry name" value="BIOFILM ARCHITECTURE MAINTENANCE PROTEIN MBAA"/>
    <property type="match status" value="1"/>
</dbReference>
<dbReference type="Gene3D" id="3.30.70.270">
    <property type="match status" value="1"/>
</dbReference>
<dbReference type="PROSITE" id="PS50885">
    <property type="entry name" value="HAMP"/>
    <property type="match status" value="1"/>
</dbReference>
<evidence type="ECO:0000256" key="1">
    <source>
        <dbReference type="SAM" id="Phobius"/>
    </source>
</evidence>
<dbReference type="InterPro" id="IPR013767">
    <property type="entry name" value="PAS_fold"/>
</dbReference>
<accession>A0A3S0PNK9</accession>
<dbReference type="InterPro" id="IPR003660">
    <property type="entry name" value="HAMP_dom"/>
</dbReference>
<dbReference type="PANTHER" id="PTHR44757">
    <property type="entry name" value="DIGUANYLATE CYCLASE DGCP"/>
    <property type="match status" value="1"/>
</dbReference>
<dbReference type="AlphaFoldDB" id="A0A3S0PNK9"/>
<dbReference type="Gene3D" id="6.10.340.10">
    <property type="match status" value="1"/>
</dbReference>
<dbReference type="Pfam" id="PF00990">
    <property type="entry name" value="GGDEF"/>
    <property type="match status" value="1"/>
</dbReference>
<dbReference type="InterPro" id="IPR043128">
    <property type="entry name" value="Rev_trsase/Diguanyl_cyclase"/>
</dbReference>
<keyword evidence="5" id="KW-1185">Reference proteome</keyword>
<evidence type="ECO:0000313" key="5">
    <source>
        <dbReference type="Proteomes" id="UP000268973"/>
    </source>
</evidence>
<dbReference type="OrthoDB" id="5905478at2"/>
<dbReference type="InterPro" id="IPR029787">
    <property type="entry name" value="Nucleotide_cyclase"/>
</dbReference>
<dbReference type="InterPro" id="IPR035965">
    <property type="entry name" value="PAS-like_dom_sf"/>
</dbReference>
<dbReference type="CDD" id="cd01949">
    <property type="entry name" value="GGDEF"/>
    <property type="match status" value="1"/>
</dbReference>
<feature type="domain" description="HAMP" evidence="2">
    <location>
        <begin position="168"/>
        <end position="222"/>
    </location>
</feature>
<dbReference type="GO" id="GO:0007165">
    <property type="term" value="P:signal transduction"/>
    <property type="evidence" value="ECO:0007669"/>
    <property type="project" value="InterPro"/>
</dbReference>
<dbReference type="Proteomes" id="UP000268973">
    <property type="component" value="Unassembled WGS sequence"/>
</dbReference>
<dbReference type="SUPFAM" id="SSF55785">
    <property type="entry name" value="PYP-like sensor domain (PAS domain)"/>
    <property type="match status" value="1"/>
</dbReference>
<dbReference type="SMART" id="SM00267">
    <property type="entry name" value="GGDEF"/>
    <property type="match status" value="1"/>
</dbReference>
<evidence type="ECO:0000259" key="2">
    <source>
        <dbReference type="PROSITE" id="PS50885"/>
    </source>
</evidence>
<comment type="caution">
    <text evidence="4">The sequence shown here is derived from an EMBL/GenBank/DDBJ whole genome shotgun (WGS) entry which is preliminary data.</text>
</comment>
<dbReference type="NCBIfam" id="TIGR00229">
    <property type="entry name" value="sensory_box"/>
    <property type="match status" value="1"/>
</dbReference>
<proteinExistence type="predicted"/>
<keyword evidence="1" id="KW-0812">Transmembrane</keyword>
<dbReference type="GO" id="GO:0016020">
    <property type="term" value="C:membrane"/>
    <property type="evidence" value="ECO:0007669"/>
    <property type="project" value="InterPro"/>
</dbReference>
<evidence type="ECO:0000313" key="4">
    <source>
        <dbReference type="EMBL" id="RTZ15601.1"/>
    </source>
</evidence>
<evidence type="ECO:0000259" key="3">
    <source>
        <dbReference type="PROSITE" id="PS50887"/>
    </source>
</evidence>
<dbReference type="Gene3D" id="3.30.450.20">
    <property type="entry name" value="PAS domain"/>
    <property type="match status" value="1"/>
</dbReference>